<proteinExistence type="predicted"/>
<dbReference type="AlphaFoldDB" id="A0A4C1ZR40"/>
<gene>
    <name evidence="2" type="ORF">EVAR_66978_1</name>
</gene>
<evidence type="ECO:0000313" key="2">
    <source>
        <dbReference type="EMBL" id="GBP91361.1"/>
    </source>
</evidence>
<evidence type="ECO:0000313" key="3">
    <source>
        <dbReference type="Proteomes" id="UP000299102"/>
    </source>
</evidence>
<keyword evidence="3" id="KW-1185">Reference proteome</keyword>
<evidence type="ECO:0000256" key="1">
    <source>
        <dbReference type="SAM" id="MobiDB-lite"/>
    </source>
</evidence>
<name>A0A4C1ZR40_EUMVA</name>
<sequence>MDTQSRTGPKQQSGLNQNEIKDVERNRYHDGHSVIISKRRDENLCLAVRYCGPEGLWMGRRENEFSIQGWTNYMPCFPPQVQRLLLKVYEDVDNAQYEIVKLPIGASMQ</sequence>
<comment type="caution">
    <text evidence="2">The sequence shown here is derived from an EMBL/GenBank/DDBJ whole genome shotgun (WGS) entry which is preliminary data.</text>
</comment>
<organism evidence="2 3">
    <name type="scientific">Eumeta variegata</name>
    <name type="common">Bagworm moth</name>
    <name type="synonym">Eumeta japonica</name>
    <dbReference type="NCBI Taxonomy" id="151549"/>
    <lineage>
        <taxon>Eukaryota</taxon>
        <taxon>Metazoa</taxon>
        <taxon>Ecdysozoa</taxon>
        <taxon>Arthropoda</taxon>
        <taxon>Hexapoda</taxon>
        <taxon>Insecta</taxon>
        <taxon>Pterygota</taxon>
        <taxon>Neoptera</taxon>
        <taxon>Endopterygota</taxon>
        <taxon>Lepidoptera</taxon>
        <taxon>Glossata</taxon>
        <taxon>Ditrysia</taxon>
        <taxon>Tineoidea</taxon>
        <taxon>Psychidae</taxon>
        <taxon>Oiketicinae</taxon>
        <taxon>Eumeta</taxon>
    </lineage>
</organism>
<dbReference type="Proteomes" id="UP000299102">
    <property type="component" value="Unassembled WGS sequence"/>
</dbReference>
<dbReference type="EMBL" id="BGZK01002164">
    <property type="protein sequence ID" value="GBP91361.1"/>
    <property type="molecule type" value="Genomic_DNA"/>
</dbReference>
<dbReference type="OrthoDB" id="5967113at2759"/>
<protein>
    <submittedName>
        <fullName evidence="2">Uncharacterized protein</fullName>
    </submittedName>
</protein>
<reference evidence="2 3" key="1">
    <citation type="journal article" date="2019" name="Commun. Biol.">
        <title>The bagworm genome reveals a unique fibroin gene that provides high tensile strength.</title>
        <authorList>
            <person name="Kono N."/>
            <person name="Nakamura H."/>
            <person name="Ohtoshi R."/>
            <person name="Tomita M."/>
            <person name="Numata K."/>
            <person name="Arakawa K."/>
        </authorList>
    </citation>
    <scope>NUCLEOTIDE SEQUENCE [LARGE SCALE GENOMIC DNA]</scope>
</reference>
<accession>A0A4C1ZR40</accession>
<feature type="compositionally biased region" description="Polar residues" evidence="1">
    <location>
        <begin position="1"/>
        <end position="18"/>
    </location>
</feature>
<feature type="region of interest" description="Disordered" evidence="1">
    <location>
        <begin position="1"/>
        <end position="23"/>
    </location>
</feature>